<dbReference type="InterPro" id="IPR045474">
    <property type="entry name" value="GEVED"/>
</dbReference>
<dbReference type="Proteomes" id="UP000315010">
    <property type="component" value="Unassembled WGS sequence"/>
</dbReference>
<dbReference type="Gene3D" id="1.10.1330.10">
    <property type="entry name" value="Dockerin domain"/>
    <property type="match status" value="2"/>
</dbReference>
<sequence>MLRLFKPSRRDAKRKKFRLAMEQLESRRMLASVSAPAILQWFDGSFDTIESRTPDIFDAGYGTVWLPPPSRADSGGFSVGYDVYDRFDLGQPDDPTLYGTETGLRTIADTFDAAGVQLHVDTVLNHAGFTDLGTSGFYESGGYPGLAITLPNAVDGDFHSSFSSGDLEGRLAGLVDIDHTTNFQFIRSPVDPADPNNLRPGVTPFNGRVANVPTEENRRFYPDRDLDPIYLFDPVTGQSGIATYPFNPDCDSCGDPVTENALGYEMRWLQWLVQDVGVDGFRLDAAKHFDPFVMDYFDRAVYRSNPRLLLDGSVDHVYSYSEVFDGNKDVLLSYTKKNINNFDPGRIGGNRDALDFSAFFAMHDKLGSPGISNAWYDVRDSLLDLHDDGLHNGSAGVLFVNSHDESGPGSLNNVAHAFALMYPGNTVVYFNGKEFGDNRDFPKNGRGDALGGTYGDGLKQLVQIRNTHGRGDFLERWIDSEGLYIYERESSAVVGLSNRGDGGFDERTVSVAFAPGTHLVELTGNASNSFIDPYDDIPDVVTVSANQTINIRVPRNANANGDFHGNGYVIYGLASPQALAGLEILGTSSVLPGTVPAAENYANGVTRLSDLNVISGDSFDVRLMTNEVRLLGLDALRDVYADGDHAILRIDGGTDVNGNGQVDFVVPGDAGYGFELFGDKASSLIGVDGISGPRGDGEFLQTVDATTLSEGVHFVEARAFRHRTDGGPAVFSDFRKSIYVDRLAPLSAVKSFEPWQEGVNENRDLIIQSLDKTADSVHVFLDLPAGLSDAEVLALTAGGNGNTRQIDRDQFIYGFSGLSHGNHAVTTVTYEQTGTFNVQRTPGLFTSTIIGSGLGDVNFDGDIDSSDRTRMMELVAGNNSEFNAAADFDANGLIDDVDLRIFHDEFIDQLRGPVDFSDSPESFVRPYFSDRVTAGENSITLEVPGGDVNQQSSFEIPLSGLSRNDTASDSLYFRFTATPSSLGGEGFADAFAGLQLWESGNEGLGFGNRFGTEFWSAFGAASDPFKSSNHDVASESETIAENVARTFLVRVQYQAGADDAVTVWMQPGDVLDDLQDSDATTSFTADASFDQLRLRLGSDHGAAIWTFSNIFVAKQLKPGPAHLLSNDLKFGFLVDPDGGQQTSANADGDDLDGNDDDDGILFSGPLVAGTTWPVDVGASGTAKLDGWIDFNQNGQFEHPAEHISGGTSLDVALGLTRVNVIVPPTTDAGTVLMRLRISSEGNLTPNSYATDGEVEDHLLQVIDTAPAVKSVRLASTTWTTEFTNGLDPELGLGYPIPTTSEQLDPVVWPNMDRVIVEFSEDVSEGLDVSMFHLNGVNLPNVPFTITPNADSTIVTLVLPSGLTTDKFRLTIEDAIRDRNGNQLDGGRFDFRFNVLPGDVDGDGLVSGGDAQPIGPAFAKRPGQLGYNARADLDGDGLVSGGDAQPIGTYFAQRIPTGEPAVPPPMPASLVLTESQSVIATSDVSANQVVVDAETQRQLDRDRRVAERRAQREERMADRRAERERWIAERANRRAERIRQREARRERIKARRLGRVIERREARMRADSGVPQTETLSDAAFASLDRQEWELSS</sequence>
<dbReference type="OrthoDB" id="9805159at2"/>
<evidence type="ECO:0000256" key="1">
    <source>
        <dbReference type="ARBA" id="ARBA00022729"/>
    </source>
</evidence>
<dbReference type="InterPro" id="IPR036439">
    <property type="entry name" value="Dockerin_dom_sf"/>
</dbReference>
<protein>
    <submittedName>
        <fullName evidence="3">Cytoplasmic alpha-amylase</fullName>
    </submittedName>
</protein>
<evidence type="ECO:0000313" key="4">
    <source>
        <dbReference type="Proteomes" id="UP000315010"/>
    </source>
</evidence>
<gene>
    <name evidence="3" type="ORF">CA13_44520</name>
</gene>
<keyword evidence="4" id="KW-1185">Reference proteome</keyword>
<name>A0A5C5Z6E6_9BACT</name>
<comment type="caution">
    <text evidence="3">The sequence shown here is derived from an EMBL/GenBank/DDBJ whole genome shotgun (WGS) entry which is preliminary data.</text>
</comment>
<evidence type="ECO:0000313" key="3">
    <source>
        <dbReference type="EMBL" id="TWT82989.1"/>
    </source>
</evidence>
<dbReference type="EMBL" id="SJPJ01000001">
    <property type="protein sequence ID" value="TWT82989.1"/>
    <property type="molecule type" value="Genomic_DNA"/>
</dbReference>
<dbReference type="SUPFAM" id="SSF51445">
    <property type="entry name" value="(Trans)glycosidases"/>
    <property type="match status" value="1"/>
</dbReference>
<dbReference type="SMART" id="SM00642">
    <property type="entry name" value="Aamy"/>
    <property type="match status" value="1"/>
</dbReference>
<dbReference type="SUPFAM" id="SSF63446">
    <property type="entry name" value="Type I dockerin domain"/>
    <property type="match status" value="2"/>
</dbReference>
<reference evidence="3 4" key="1">
    <citation type="submission" date="2019-02" db="EMBL/GenBank/DDBJ databases">
        <title>Deep-cultivation of Planctomycetes and their phenomic and genomic characterization uncovers novel biology.</title>
        <authorList>
            <person name="Wiegand S."/>
            <person name="Jogler M."/>
            <person name="Boedeker C."/>
            <person name="Pinto D."/>
            <person name="Vollmers J."/>
            <person name="Rivas-Marin E."/>
            <person name="Kohn T."/>
            <person name="Peeters S.H."/>
            <person name="Heuer A."/>
            <person name="Rast P."/>
            <person name="Oberbeckmann S."/>
            <person name="Bunk B."/>
            <person name="Jeske O."/>
            <person name="Meyerdierks A."/>
            <person name="Storesund J.E."/>
            <person name="Kallscheuer N."/>
            <person name="Luecker S."/>
            <person name="Lage O.M."/>
            <person name="Pohl T."/>
            <person name="Merkel B.J."/>
            <person name="Hornburger P."/>
            <person name="Mueller R.-W."/>
            <person name="Bruemmer F."/>
            <person name="Labrenz M."/>
            <person name="Spormann A.M."/>
            <person name="Op Den Camp H."/>
            <person name="Overmann J."/>
            <person name="Amann R."/>
            <person name="Jetten M.S.M."/>
            <person name="Mascher T."/>
            <person name="Medema M.H."/>
            <person name="Devos D.P."/>
            <person name="Kaster A.-K."/>
            <person name="Ovreas L."/>
            <person name="Rohde M."/>
            <person name="Galperin M.Y."/>
            <person name="Jogler C."/>
        </authorList>
    </citation>
    <scope>NUCLEOTIDE SEQUENCE [LARGE SCALE GENOMIC DNA]</scope>
    <source>
        <strain evidence="3 4">CA13</strain>
    </source>
</reference>
<accession>A0A5C5Z6E6</accession>
<dbReference type="GO" id="GO:0000272">
    <property type="term" value="P:polysaccharide catabolic process"/>
    <property type="evidence" value="ECO:0007669"/>
    <property type="project" value="InterPro"/>
</dbReference>
<dbReference type="Gene3D" id="2.60.40.1220">
    <property type="match status" value="1"/>
</dbReference>
<dbReference type="InterPro" id="IPR014755">
    <property type="entry name" value="Cu-Rt/internalin_Ig-like"/>
</dbReference>
<dbReference type="Pfam" id="PF20009">
    <property type="entry name" value="GEVED"/>
    <property type="match status" value="1"/>
</dbReference>
<dbReference type="RefSeq" id="WP_146399847.1">
    <property type="nucleotide sequence ID" value="NZ_SJPJ01000001.1"/>
</dbReference>
<dbReference type="PANTHER" id="PTHR43447">
    <property type="entry name" value="ALPHA-AMYLASE"/>
    <property type="match status" value="1"/>
</dbReference>
<keyword evidence="1" id="KW-0732">Signal</keyword>
<organism evidence="3 4">
    <name type="scientific">Novipirellula herctigrandis</name>
    <dbReference type="NCBI Taxonomy" id="2527986"/>
    <lineage>
        <taxon>Bacteria</taxon>
        <taxon>Pseudomonadati</taxon>
        <taxon>Planctomycetota</taxon>
        <taxon>Planctomycetia</taxon>
        <taxon>Pirellulales</taxon>
        <taxon>Pirellulaceae</taxon>
        <taxon>Novipirellula</taxon>
    </lineage>
</organism>
<feature type="domain" description="Glycosyl hydrolase family 13 catalytic" evidence="2">
    <location>
        <begin position="36"/>
        <end position="465"/>
    </location>
</feature>
<dbReference type="InterPro" id="IPR006047">
    <property type="entry name" value="GH13_cat_dom"/>
</dbReference>
<proteinExistence type="predicted"/>
<dbReference type="InterPro" id="IPR017853">
    <property type="entry name" value="GH"/>
</dbReference>
<dbReference type="Gene3D" id="3.20.20.80">
    <property type="entry name" value="Glycosidases"/>
    <property type="match status" value="2"/>
</dbReference>
<evidence type="ECO:0000259" key="2">
    <source>
        <dbReference type="SMART" id="SM00642"/>
    </source>
</evidence>